<name>A0A2M8W3C8_9MICO</name>
<evidence type="ECO:0000313" key="3">
    <source>
        <dbReference type="Proteomes" id="UP000231586"/>
    </source>
</evidence>
<protein>
    <recommendedName>
        <fullName evidence="1">Glyoxalase-like domain-containing protein</fullName>
    </recommendedName>
</protein>
<organism evidence="2 3">
    <name type="scientific">Luteimicrobium subarcticum</name>
    <dbReference type="NCBI Taxonomy" id="620910"/>
    <lineage>
        <taxon>Bacteria</taxon>
        <taxon>Bacillati</taxon>
        <taxon>Actinomycetota</taxon>
        <taxon>Actinomycetes</taxon>
        <taxon>Micrococcales</taxon>
        <taxon>Luteimicrobium</taxon>
    </lineage>
</organism>
<dbReference type="OrthoDB" id="5524593at2"/>
<evidence type="ECO:0000313" key="2">
    <source>
        <dbReference type="EMBL" id="PJI85446.1"/>
    </source>
</evidence>
<dbReference type="AlphaFoldDB" id="A0A2M8W3C8"/>
<dbReference type="SUPFAM" id="SSF54593">
    <property type="entry name" value="Glyoxalase/Bleomycin resistance protein/Dihydroxybiphenyl dioxygenase"/>
    <property type="match status" value="1"/>
</dbReference>
<comment type="caution">
    <text evidence="2">The sequence shown here is derived from an EMBL/GenBank/DDBJ whole genome shotgun (WGS) entry which is preliminary data.</text>
</comment>
<evidence type="ECO:0000259" key="1">
    <source>
        <dbReference type="Pfam" id="PF18029"/>
    </source>
</evidence>
<dbReference type="Gene3D" id="3.10.180.10">
    <property type="entry name" value="2,3-Dihydroxybiphenyl 1,2-Dioxygenase, domain 1"/>
    <property type="match status" value="1"/>
</dbReference>
<accession>A0A2M8W3C8</accession>
<dbReference type="RefSeq" id="WP_100351072.1">
    <property type="nucleotide sequence ID" value="NZ_PGTZ01000012.1"/>
</dbReference>
<dbReference type="Pfam" id="PF18029">
    <property type="entry name" value="Glyoxalase_6"/>
    <property type="match status" value="1"/>
</dbReference>
<feature type="domain" description="Glyoxalase-like" evidence="1">
    <location>
        <begin position="6"/>
        <end position="142"/>
    </location>
</feature>
<dbReference type="PANTHER" id="PTHR35908">
    <property type="entry name" value="HYPOTHETICAL FUSION PROTEIN"/>
    <property type="match status" value="1"/>
</dbReference>
<dbReference type="Proteomes" id="UP000231586">
    <property type="component" value="Unassembled WGS sequence"/>
</dbReference>
<sequence length="143" mass="15382">MAIQVQVTFDAHDPAALGEFWCAALGYVRQPPPDGFASWDDALDAWGVPPDQRDSANALVDPDGVGPRLFLQQVPEPKTAKNRVHLDLNVGRSAPEGVAPQDAVRAHVARLVALGATVVAEREVRGESWVVLQDPEGNELCVQ</sequence>
<proteinExistence type="predicted"/>
<dbReference type="EMBL" id="PGTZ01000012">
    <property type="protein sequence ID" value="PJI85446.1"/>
    <property type="molecule type" value="Genomic_DNA"/>
</dbReference>
<keyword evidence="3" id="KW-1185">Reference proteome</keyword>
<dbReference type="InterPro" id="IPR041581">
    <property type="entry name" value="Glyoxalase_6"/>
</dbReference>
<dbReference type="InterPro" id="IPR029068">
    <property type="entry name" value="Glyas_Bleomycin-R_OHBP_Dase"/>
</dbReference>
<gene>
    <name evidence="2" type="ORF">CLV34_2958</name>
</gene>
<reference evidence="2 3" key="1">
    <citation type="submission" date="2017-11" db="EMBL/GenBank/DDBJ databases">
        <title>Genomic Encyclopedia of Archaeal and Bacterial Type Strains, Phase II (KMG-II): From Individual Species to Whole Genera.</title>
        <authorList>
            <person name="Goeker M."/>
        </authorList>
    </citation>
    <scope>NUCLEOTIDE SEQUENCE [LARGE SCALE GENOMIC DNA]</scope>
    <source>
        <strain evidence="2 3">DSM 22413</strain>
    </source>
</reference>
<dbReference type="PANTHER" id="PTHR35908:SF1">
    <property type="entry name" value="CONSERVED PROTEIN"/>
    <property type="match status" value="1"/>
</dbReference>